<name>A0A396A828_9FIRM</name>
<evidence type="ECO:0000259" key="1">
    <source>
        <dbReference type="Pfam" id="PF00005"/>
    </source>
</evidence>
<dbReference type="PANTHER" id="PTHR24221">
    <property type="entry name" value="ATP-BINDING CASSETTE SUB-FAMILY B"/>
    <property type="match status" value="1"/>
</dbReference>
<accession>A0A396A828</accession>
<dbReference type="Gene3D" id="3.40.50.300">
    <property type="entry name" value="P-loop containing nucleotide triphosphate hydrolases"/>
    <property type="match status" value="1"/>
</dbReference>
<reference evidence="2 3" key="1">
    <citation type="submission" date="2018-08" db="EMBL/GenBank/DDBJ databases">
        <title>A genome reference for cultivated species of the human gut microbiota.</title>
        <authorList>
            <person name="Zou Y."/>
            <person name="Xue W."/>
            <person name="Luo G."/>
        </authorList>
    </citation>
    <scope>NUCLEOTIDE SEQUENCE [LARGE SCALE GENOMIC DNA]</scope>
    <source>
        <strain evidence="2 3">AM32-8LB</strain>
    </source>
</reference>
<gene>
    <name evidence="2" type="ORF">DW813_17255</name>
</gene>
<dbReference type="EMBL" id="QSIQ01000070">
    <property type="protein sequence ID" value="RHC97584.1"/>
    <property type="molecule type" value="Genomic_DNA"/>
</dbReference>
<evidence type="ECO:0000313" key="3">
    <source>
        <dbReference type="Proteomes" id="UP000266391"/>
    </source>
</evidence>
<evidence type="ECO:0000313" key="2">
    <source>
        <dbReference type="EMBL" id="RHC97584.1"/>
    </source>
</evidence>
<dbReference type="GO" id="GO:0034040">
    <property type="term" value="F:ATPase-coupled lipid transmembrane transporter activity"/>
    <property type="evidence" value="ECO:0007669"/>
    <property type="project" value="TreeGrafter"/>
</dbReference>
<dbReference type="InterPro" id="IPR003439">
    <property type="entry name" value="ABC_transporter-like_ATP-bd"/>
</dbReference>
<comment type="caution">
    <text evidence="2">The sequence shown here is derived from an EMBL/GenBank/DDBJ whole genome shotgun (WGS) entry which is preliminary data.</text>
</comment>
<dbReference type="GO" id="GO:0005524">
    <property type="term" value="F:ATP binding"/>
    <property type="evidence" value="ECO:0007669"/>
    <property type="project" value="UniProtKB-KW"/>
</dbReference>
<feature type="domain" description="ABC transporter" evidence="1">
    <location>
        <begin position="22"/>
        <end position="81"/>
    </location>
</feature>
<keyword evidence="2" id="KW-0547">Nucleotide-binding</keyword>
<organism evidence="2 3">
    <name type="scientific">Roseburia inulinivorans</name>
    <dbReference type="NCBI Taxonomy" id="360807"/>
    <lineage>
        <taxon>Bacteria</taxon>
        <taxon>Bacillati</taxon>
        <taxon>Bacillota</taxon>
        <taxon>Clostridia</taxon>
        <taxon>Lachnospirales</taxon>
        <taxon>Lachnospiraceae</taxon>
        <taxon>Roseburia</taxon>
    </lineage>
</organism>
<protein>
    <submittedName>
        <fullName evidence="2">ATP-binding cassette domain-containing protein</fullName>
    </submittedName>
</protein>
<keyword evidence="2" id="KW-0067">ATP-binding</keyword>
<dbReference type="SUPFAM" id="SSF52540">
    <property type="entry name" value="P-loop containing nucleoside triphosphate hydrolases"/>
    <property type="match status" value="1"/>
</dbReference>
<dbReference type="GO" id="GO:0016887">
    <property type="term" value="F:ATP hydrolysis activity"/>
    <property type="evidence" value="ECO:0007669"/>
    <property type="project" value="InterPro"/>
</dbReference>
<dbReference type="Pfam" id="PF00005">
    <property type="entry name" value="ABC_tran"/>
    <property type="match status" value="1"/>
</dbReference>
<dbReference type="InterPro" id="IPR039421">
    <property type="entry name" value="Type_1_exporter"/>
</dbReference>
<dbReference type="Proteomes" id="UP000266391">
    <property type="component" value="Unassembled WGS sequence"/>
</dbReference>
<dbReference type="InterPro" id="IPR027417">
    <property type="entry name" value="P-loop_NTPase"/>
</dbReference>
<dbReference type="AlphaFoldDB" id="A0A396A828"/>
<dbReference type="PANTHER" id="PTHR24221:SF654">
    <property type="entry name" value="ATP-BINDING CASSETTE SUB-FAMILY B MEMBER 6"/>
    <property type="match status" value="1"/>
</dbReference>
<proteinExistence type="predicted"/>
<sequence>MFDCLRVNHVSFKIGDTKEFILEDININFEKNKKYAIVGSSGSGKTTLLRLILGLYKDIQGNILANTENLKNISLTEWREHYISSQK</sequence>